<dbReference type="OrthoDB" id="9815782at2"/>
<keyword evidence="8" id="KW-1185">Reference proteome</keyword>
<feature type="domain" description="Peptidase S26" evidence="6">
    <location>
        <begin position="24"/>
        <end position="209"/>
    </location>
</feature>
<dbReference type="GO" id="GO:0009003">
    <property type="term" value="F:signal peptidase activity"/>
    <property type="evidence" value="ECO:0007669"/>
    <property type="project" value="UniProtKB-EC"/>
</dbReference>
<evidence type="ECO:0000256" key="5">
    <source>
        <dbReference type="SAM" id="SignalP"/>
    </source>
</evidence>
<dbReference type="EC" id="3.4.21.89" evidence="4"/>
<dbReference type="PANTHER" id="PTHR43390:SF14">
    <property type="entry name" value="SIGNAL PEPTIDASE I"/>
    <property type="match status" value="1"/>
</dbReference>
<dbReference type="InterPro" id="IPR019758">
    <property type="entry name" value="Pept_S26A_signal_pept_1_CS"/>
</dbReference>
<feature type="chain" id="PRO_5006062936" description="Signal peptidase I" evidence="5">
    <location>
        <begin position="20"/>
        <end position="214"/>
    </location>
</feature>
<dbReference type="Pfam" id="PF10502">
    <property type="entry name" value="Peptidase_S26"/>
    <property type="match status" value="1"/>
</dbReference>
<dbReference type="InterPro" id="IPR036286">
    <property type="entry name" value="LexA/Signal_pep-like_sf"/>
</dbReference>
<evidence type="ECO:0000256" key="3">
    <source>
        <dbReference type="PIRSR" id="PIRSR600223-1"/>
    </source>
</evidence>
<dbReference type="Gene3D" id="2.10.109.10">
    <property type="entry name" value="Umud Fragment, subunit A"/>
    <property type="match status" value="1"/>
</dbReference>
<dbReference type="AlphaFoldDB" id="A0A0P1FZP2"/>
<name>A0A0P1FZP2_9RHOB</name>
<evidence type="ECO:0000313" key="7">
    <source>
        <dbReference type="EMBL" id="CUH74926.1"/>
    </source>
</evidence>
<evidence type="ECO:0000256" key="1">
    <source>
        <dbReference type="ARBA" id="ARBA00019232"/>
    </source>
</evidence>
<dbReference type="GO" id="GO:0016020">
    <property type="term" value="C:membrane"/>
    <property type="evidence" value="ECO:0007669"/>
    <property type="project" value="UniProtKB-SubCell"/>
</dbReference>
<dbReference type="CDD" id="cd06530">
    <property type="entry name" value="S26_SPase_I"/>
    <property type="match status" value="1"/>
</dbReference>
<sequence length="214" mass="22893">MIRALFALLVFTLPSAVRAQDCLCLTCAFTQYEAFVVPGTSMAPLLPADSCMIGDMDVDARSLRPGDVILFRHPQTKETHIKRLIATAGQTVQMVDGALVIDGTPVPSTPSGAYAQLMQPSAAGIIPRCPGPTPMGRSCDISKFTETLAGTRYDVLDLMRGAMDNTPLYTVPEGHVFVLGDNRDHSMDSRTSEAAGGIGFVPLSEITGVLHEIR</sequence>
<accession>A0A0P1FZP2</accession>
<reference evidence="7 8" key="1">
    <citation type="submission" date="2015-09" db="EMBL/GenBank/DDBJ databases">
        <authorList>
            <consortium name="Swine Surveillance"/>
        </authorList>
    </citation>
    <scope>NUCLEOTIDE SEQUENCE [LARGE SCALE GENOMIC DNA]</scope>
    <source>
        <strain evidence="7 8">CECT 7648</strain>
    </source>
</reference>
<keyword evidence="5" id="KW-0732">Signal</keyword>
<organism evidence="7 8">
    <name type="scientific">Tropicibacter naphthalenivorans</name>
    <dbReference type="NCBI Taxonomy" id="441103"/>
    <lineage>
        <taxon>Bacteria</taxon>
        <taxon>Pseudomonadati</taxon>
        <taxon>Pseudomonadota</taxon>
        <taxon>Alphaproteobacteria</taxon>
        <taxon>Rhodobacterales</taxon>
        <taxon>Roseobacteraceae</taxon>
        <taxon>Tropicibacter</taxon>
    </lineage>
</organism>
<dbReference type="GO" id="GO:0004252">
    <property type="term" value="F:serine-type endopeptidase activity"/>
    <property type="evidence" value="ECO:0007669"/>
    <property type="project" value="InterPro"/>
</dbReference>
<dbReference type="GO" id="GO:0006465">
    <property type="term" value="P:signal peptide processing"/>
    <property type="evidence" value="ECO:0007669"/>
    <property type="project" value="InterPro"/>
</dbReference>
<dbReference type="Proteomes" id="UP000054935">
    <property type="component" value="Unassembled WGS sequence"/>
</dbReference>
<keyword evidence="2 4" id="KW-0378">Hydrolase</keyword>
<proteinExistence type="inferred from homology"/>
<feature type="active site" evidence="3">
    <location>
        <position position="82"/>
    </location>
</feature>
<evidence type="ECO:0000259" key="6">
    <source>
        <dbReference type="Pfam" id="PF10502"/>
    </source>
</evidence>
<comment type="similarity">
    <text evidence="4">Belongs to the peptidase S26 family.</text>
</comment>
<gene>
    <name evidence="7" type="primary">lepB_1</name>
    <name evidence="7" type="ORF">TRN7648_00155</name>
</gene>
<dbReference type="PRINTS" id="PR00727">
    <property type="entry name" value="LEADERPTASE"/>
</dbReference>
<dbReference type="STRING" id="441103.TRN7648_00155"/>
<dbReference type="EMBL" id="CYSE01000001">
    <property type="protein sequence ID" value="CUH74926.1"/>
    <property type="molecule type" value="Genomic_DNA"/>
</dbReference>
<feature type="signal peptide" evidence="5">
    <location>
        <begin position="1"/>
        <end position="19"/>
    </location>
</feature>
<dbReference type="NCBIfam" id="TIGR02227">
    <property type="entry name" value="sigpep_I_bact"/>
    <property type="match status" value="1"/>
</dbReference>
<feature type="active site" evidence="3">
    <location>
        <position position="41"/>
    </location>
</feature>
<dbReference type="SUPFAM" id="SSF51306">
    <property type="entry name" value="LexA/Signal peptidase"/>
    <property type="match status" value="1"/>
</dbReference>
<dbReference type="PROSITE" id="PS00761">
    <property type="entry name" value="SPASE_I_3"/>
    <property type="match status" value="1"/>
</dbReference>
<evidence type="ECO:0000313" key="8">
    <source>
        <dbReference type="Proteomes" id="UP000054935"/>
    </source>
</evidence>
<protein>
    <recommendedName>
        <fullName evidence="1 4">Signal peptidase I</fullName>
        <ecNumber evidence="4">3.4.21.89</ecNumber>
    </recommendedName>
</protein>
<comment type="subcellular location">
    <subcellularLocation>
        <location evidence="4">Membrane</location>
        <topology evidence="4">Single-pass type II membrane protein</topology>
    </subcellularLocation>
</comment>
<dbReference type="InterPro" id="IPR019533">
    <property type="entry name" value="Peptidase_S26"/>
</dbReference>
<evidence type="ECO:0000256" key="4">
    <source>
        <dbReference type="RuleBase" id="RU362042"/>
    </source>
</evidence>
<dbReference type="InterPro" id="IPR000223">
    <property type="entry name" value="Pept_S26A_signal_pept_1"/>
</dbReference>
<dbReference type="PANTHER" id="PTHR43390">
    <property type="entry name" value="SIGNAL PEPTIDASE I"/>
    <property type="match status" value="1"/>
</dbReference>
<keyword evidence="4" id="KW-0645">Protease</keyword>
<evidence type="ECO:0000256" key="2">
    <source>
        <dbReference type="ARBA" id="ARBA00022801"/>
    </source>
</evidence>
<comment type="catalytic activity">
    <reaction evidence="4">
        <text>Cleavage of hydrophobic, N-terminal signal or leader sequences from secreted and periplasmic proteins.</text>
        <dbReference type="EC" id="3.4.21.89"/>
    </reaction>
</comment>
<dbReference type="RefSeq" id="WP_083499718.1">
    <property type="nucleotide sequence ID" value="NZ_CYSE01000001.1"/>
</dbReference>